<dbReference type="Pfam" id="PF22810">
    <property type="entry name" value="LPMO_AA14"/>
    <property type="match status" value="1"/>
</dbReference>
<gene>
    <name evidence="14" type="ORF">QBC35DRAFT_390685</name>
</gene>
<keyword evidence="6" id="KW-0560">Oxidoreductase</keyword>
<evidence type="ECO:0000256" key="10">
    <source>
        <dbReference type="ARBA" id="ARBA00023180"/>
    </source>
</evidence>
<dbReference type="Proteomes" id="UP001302126">
    <property type="component" value="Unassembled WGS sequence"/>
</dbReference>
<keyword evidence="15" id="KW-1185">Reference proteome</keyword>
<comment type="subcellular location">
    <subcellularLocation>
        <location evidence="2">Secreted</location>
    </subcellularLocation>
</comment>
<protein>
    <recommendedName>
        <fullName evidence="16">Proteophosphoglycan ppg4</fullName>
    </recommendedName>
</protein>
<evidence type="ECO:0000256" key="7">
    <source>
        <dbReference type="ARBA" id="ARBA00023008"/>
    </source>
</evidence>
<evidence type="ECO:0000256" key="5">
    <source>
        <dbReference type="ARBA" id="ARBA00022729"/>
    </source>
</evidence>
<dbReference type="GO" id="GO:0004497">
    <property type="term" value="F:monooxygenase activity"/>
    <property type="evidence" value="ECO:0007669"/>
    <property type="project" value="UniProtKB-KW"/>
</dbReference>
<evidence type="ECO:0000256" key="9">
    <source>
        <dbReference type="ARBA" id="ARBA00023157"/>
    </source>
</evidence>
<keyword evidence="5 13" id="KW-0732">Signal</keyword>
<dbReference type="GO" id="GO:0005576">
    <property type="term" value="C:extracellular region"/>
    <property type="evidence" value="ECO:0007669"/>
    <property type="project" value="UniProtKB-SubCell"/>
</dbReference>
<keyword evidence="4" id="KW-0479">Metal-binding</keyword>
<keyword evidence="7" id="KW-0186">Copper</keyword>
<keyword evidence="3" id="KW-0964">Secreted</keyword>
<accession>A0AAN7AF46</accession>
<proteinExistence type="inferred from homology"/>
<comment type="similarity">
    <text evidence="11">Belongs to the polysaccharide monooxygenase AA14 family.</text>
</comment>
<dbReference type="InterPro" id="IPR054497">
    <property type="entry name" value="LPMO_AA14"/>
</dbReference>
<evidence type="ECO:0000256" key="6">
    <source>
        <dbReference type="ARBA" id="ARBA00023002"/>
    </source>
</evidence>
<evidence type="ECO:0000256" key="11">
    <source>
        <dbReference type="ARBA" id="ARBA00046340"/>
    </source>
</evidence>
<evidence type="ECO:0000256" key="2">
    <source>
        <dbReference type="ARBA" id="ARBA00004613"/>
    </source>
</evidence>
<dbReference type="AlphaFoldDB" id="A0AAN7AF46"/>
<evidence type="ECO:0000256" key="1">
    <source>
        <dbReference type="ARBA" id="ARBA00001973"/>
    </source>
</evidence>
<feature type="signal peptide" evidence="13">
    <location>
        <begin position="1"/>
        <end position="17"/>
    </location>
</feature>
<evidence type="ECO:0000313" key="14">
    <source>
        <dbReference type="EMBL" id="KAK4184928.1"/>
    </source>
</evidence>
<organism evidence="14 15">
    <name type="scientific">Podospora australis</name>
    <dbReference type="NCBI Taxonomy" id="1536484"/>
    <lineage>
        <taxon>Eukaryota</taxon>
        <taxon>Fungi</taxon>
        <taxon>Dikarya</taxon>
        <taxon>Ascomycota</taxon>
        <taxon>Pezizomycotina</taxon>
        <taxon>Sordariomycetes</taxon>
        <taxon>Sordariomycetidae</taxon>
        <taxon>Sordariales</taxon>
        <taxon>Podosporaceae</taxon>
        <taxon>Podospora</taxon>
    </lineage>
</organism>
<evidence type="ECO:0000256" key="3">
    <source>
        <dbReference type="ARBA" id="ARBA00022525"/>
    </source>
</evidence>
<sequence>MLPVFFLAAALATGVAAHQAVWHPGMYCRGGNVPGQDDSNTDIVKNPLFNLTKSQWWMQRDRNCHLFSPTNGDSLALPAGGSFTVEIAENRAVTTLSYDGANVSDWPDGLQHPEDWHGGGPGEGCLDGNPDGQGGALHTKNQQHQPGSAFAISYQADINEVTMENLVVFTTKYHTPWKRLTTYEVPGDMPACPVGGCYCAWLWVPDGCGMPNMYMQNFKCHVTNVRSTAKPLALPAKPPVYCHNNPSACVSGPKQMIAWHQLGGNNVVTPGDVTPPYNMKMGFPEGAQNDIF</sequence>
<keyword evidence="10" id="KW-0325">Glycoprotein</keyword>
<evidence type="ECO:0000256" key="13">
    <source>
        <dbReference type="SAM" id="SignalP"/>
    </source>
</evidence>
<reference evidence="14" key="1">
    <citation type="journal article" date="2023" name="Mol. Phylogenet. Evol.">
        <title>Genome-scale phylogeny and comparative genomics of the fungal order Sordariales.</title>
        <authorList>
            <person name="Hensen N."/>
            <person name="Bonometti L."/>
            <person name="Westerberg I."/>
            <person name="Brannstrom I.O."/>
            <person name="Guillou S."/>
            <person name="Cros-Aarteil S."/>
            <person name="Calhoun S."/>
            <person name="Haridas S."/>
            <person name="Kuo A."/>
            <person name="Mondo S."/>
            <person name="Pangilinan J."/>
            <person name="Riley R."/>
            <person name="LaButti K."/>
            <person name="Andreopoulos B."/>
            <person name="Lipzen A."/>
            <person name="Chen C."/>
            <person name="Yan M."/>
            <person name="Daum C."/>
            <person name="Ng V."/>
            <person name="Clum A."/>
            <person name="Steindorff A."/>
            <person name="Ohm R.A."/>
            <person name="Martin F."/>
            <person name="Silar P."/>
            <person name="Natvig D.O."/>
            <person name="Lalanne C."/>
            <person name="Gautier V."/>
            <person name="Ament-Velasquez S.L."/>
            <person name="Kruys A."/>
            <person name="Hutchinson M.I."/>
            <person name="Powell A.J."/>
            <person name="Barry K."/>
            <person name="Miller A.N."/>
            <person name="Grigoriev I.V."/>
            <person name="Debuchy R."/>
            <person name="Gladieux P."/>
            <person name="Hiltunen Thoren M."/>
            <person name="Johannesson H."/>
        </authorList>
    </citation>
    <scope>NUCLEOTIDE SEQUENCE</scope>
    <source>
        <strain evidence="14">PSN309</strain>
    </source>
</reference>
<keyword evidence="8" id="KW-0503">Monooxygenase</keyword>
<feature type="non-terminal residue" evidence="14">
    <location>
        <position position="292"/>
    </location>
</feature>
<dbReference type="GO" id="GO:0046872">
    <property type="term" value="F:metal ion binding"/>
    <property type="evidence" value="ECO:0007669"/>
    <property type="project" value="UniProtKB-KW"/>
</dbReference>
<evidence type="ECO:0000313" key="15">
    <source>
        <dbReference type="Proteomes" id="UP001302126"/>
    </source>
</evidence>
<feature type="region of interest" description="Disordered" evidence="12">
    <location>
        <begin position="115"/>
        <end position="144"/>
    </location>
</feature>
<comment type="caution">
    <text evidence="14">The sequence shown here is derived from an EMBL/GenBank/DDBJ whole genome shotgun (WGS) entry which is preliminary data.</text>
</comment>
<evidence type="ECO:0000256" key="12">
    <source>
        <dbReference type="SAM" id="MobiDB-lite"/>
    </source>
</evidence>
<comment type="cofactor">
    <cofactor evidence="1">
        <name>Cu(2+)</name>
        <dbReference type="ChEBI" id="CHEBI:29036"/>
    </cofactor>
</comment>
<dbReference type="EMBL" id="MU864469">
    <property type="protein sequence ID" value="KAK4184928.1"/>
    <property type="molecule type" value="Genomic_DNA"/>
</dbReference>
<evidence type="ECO:0000256" key="4">
    <source>
        <dbReference type="ARBA" id="ARBA00022723"/>
    </source>
</evidence>
<feature type="compositionally biased region" description="Gly residues" evidence="12">
    <location>
        <begin position="118"/>
        <end position="135"/>
    </location>
</feature>
<reference evidence="14" key="2">
    <citation type="submission" date="2023-05" db="EMBL/GenBank/DDBJ databases">
        <authorList>
            <consortium name="Lawrence Berkeley National Laboratory"/>
            <person name="Steindorff A."/>
            <person name="Hensen N."/>
            <person name="Bonometti L."/>
            <person name="Westerberg I."/>
            <person name="Brannstrom I.O."/>
            <person name="Guillou S."/>
            <person name="Cros-Aarteil S."/>
            <person name="Calhoun S."/>
            <person name="Haridas S."/>
            <person name="Kuo A."/>
            <person name="Mondo S."/>
            <person name="Pangilinan J."/>
            <person name="Riley R."/>
            <person name="Labutti K."/>
            <person name="Andreopoulos B."/>
            <person name="Lipzen A."/>
            <person name="Chen C."/>
            <person name="Yanf M."/>
            <person name="Daum C."/>
            <person name="Ng V."/>
            <person name="Clum A."/>
            <person name="Ohm R."/>
            <person name="Martin F."/>
            <person name="Silar P."/>
            <person name="Natvig D."/>
            <person name="Lalanne C."/>
            <person name="Gautier V."/>
            <person name="Ament-Velasquez S.L."/>
            <person name="Kruys A."/>
            <person name="Hutchinson M.I."/>
            <person name="Powell A.J."/>
            <person name="Barry K."/>
            <person name="Miller A.N."/>
            <person name="Grigoriev I.V."/>
            <person name="Debuchy R."/>
            <person name="Gladieux P."/>
            <person name="Thoren M.H."/>
            <person name="Johannesson H."/>
        </authorList>
    </citation>
    <scope>NUCLEOTIDE SEQUENCE</scope>
    <source>
        <strain evidence="14">PSN309</strain>
    </source>
</reference>
<feature type="chain" id="PRO_5042877459" description="Proteophosphoglycan ppg4" evidence="13">
    <location>
        <begin position="18"/>
        <end position="292"/>
    </location>
</feature>
<keyword evidence="9" id="KW-1015">Disulfide bond</keyword>
<evidence type="ECO:0008006" key="16">
    <source>
        <dbReference type="Google" id="ProtNLM"/>
    </source>
</evidence>
<name>A0AAN7AF46_9PEZI</name>
<evidence type="ECO:0000256" key="8">
    <source>
        <dbReference type="ARBA" id="ARBA00023033"/>
    </source>
</evidence>